<reference evidence="1 2" key="1">
    <citation type="submission" date="2016-10" db="EMBL/GenBank/DDBJ databases">
        <authorList>
            <person name="Varghese N."/>
            <person name="Submissions S."/>
        </authorList>
    </citation>
    <scope>NUCLEOTIDE SEQUENCE [LARGE SCALE GENOMIC DNA]</scope>
    <source>
        <strain evidence="1 2">LMG 21974</strain>
    </source>
</reference>
<evidence type="ECO:0000313" key="2">
    <source>
        <dbReference type="Proteomes" id="UP000183210"/>
    </source>
</evidence>
<comment type="caution">
    <text evidence="1">The sequence shown here is derived from an EMBL/GenBank/DDBJ whole genome shotgun (WGS) entry which is preliminary data.</text>
</comment>
<sequence>MIEQLPYMEEPEWLIELNRLSILYNEFPLKSILYRSVYYPAAGVDGDPVKYLAGNFYSFVYVDYGYSREELSKALTQRGFRGYKPIAIRDVTEQELLACRPIPLFLSVKKNRFRFSNQEPEPFCYWIVFQRLDVMPDNHGPKRFSLLYICADGVATYEALYTANEIAPSCIAIIQPGHGFGGNWTNFEAPHDSLAWLVRGKPGYPRPRYLMNGGIGPKEFYRTPCWPEYNRPIRLLLKAGQGSIRIWESNLKLFAND</sequence>
<dbReference type="RefSeq" id="WP_139208964.1">
    <property type="nucleotide sequence ID" value="NZ_FOEV01000022.1"/>
</dbReference>
<protein>
    <submittedName>
        <fullName evidence="1">Uncharacterized protein</fullName>
    </submittedName>
</protein>
<dbReference type="AlphaFoldDB" id="A0A9X8MHK5"/>
<gene>
    <name evidence="1" type="ORF">SAMN05216409_12220</name>
</gene>
<proteinExistence type="predicted"/>
<name>A0A9X8MHK5_9PSED</name>
<accession>A0A9X8MHK5</accession>
<evidence type="ECO:0000313" key="1">
    <source>
        <dbReference type="EMBL" id="SER44483.1"/>
    </source>
</evidence>
<dbReference type="EMBL" id="FOEV01000022">
    <property type="protein sequence ID" value="SER44483.1"/>
    <property type="molecule type" value="Genomic_DNA"/>
</dbReference>
<dbReference type="Proteomes" id="UP000183210">
    <property type="component" value="Unassembled WGS sequence"/>
</dbReference>
<organism evidence="1 2">
    <name type="scientific">Pseudomonas lutea</name>
    <dbReference type="NCBI Taxonomy" id="243924"/>
    <lineage>
        <taxon>Bacteria</taxon>
        <taxon>Pseudomonadati</taxon>
        <taxon>Pseudomonadota</taxon>
        <taxon>Gammaproteobacteria</taxon>
        <taxon>Pseudomonadales</taxon>
        <taxon>Pseudomonadaceae</taxon>
        <taxon>Pseudomonas</taxon>
    </lineage>
</organism>